<reference evidence="11 12" key="1">
    <citation type="journal article" date="2023" name="bioRxiv">
        <title>Conserved and derived expression patterns and positive selection on dental genes reveal complex evolutionary context of ever-growing rodent molars.</title>
        <authorList>
            <person name="Calamari Z.T."/>
            <person name="Song A."/>
            <person name="Cohen E."/>
            <person name="Akter M."/>
            <person name="Roy R.D."/>
            <person name="Hallikas O."/>
            <person name="Christensen M.M."/>
            <person name="Li P."/>
            <person name="Marangoni P."/>
            <person name="Jernvall J."/>
            <person name="Klein O.D."/>
        </authorList>
    </citation>
    <scope>NUCLEOTIDE SEQUENCE [LARGE SCALE GENOMIC DNA]</scope>
    <source>
        <strain evidence="11">V071</strain>
    </source>
</reference>
<dbReference type="Pfam" id="PF00095">
    <property type="entry name" value="WAP"/>
    <property type="match status" value="2"/>
</dbReference>
<feature type="compositionally biased region" description="Basic and acidic residues" evidence="7">
    <location>
        <begin position="413"/>
        <end position="424"/>
    </location>
</feature>
<dbReference type="FunFam" id="4.10.410.10:FF:000020">
    <property type="entry name" value="Collagen, type VI, alpha 3"/>
    <property type="match status" value="1"/>
</dbReference>
<name>A0AAW0JNK4_MYOGA</name>
<dbReference type="Gene3D" id="4.10.410.10">
    <property type="entry name" value="Pancreatic trypsin inhibitor Kunitz domain"/>
    <property type="match status" value="2"/>
</dbReference>
<dbReference type="PANTHER" id="PTHR46751:SF2">
    <property type="entry name" value="EPPIN"/>
    <property type="match status" value="1"/>
</dbReference>
<dbReference type="GO" id="GO:0004867">
    <property type="term" value="F:serine-type endopeptidase inhibitor activity"/>
    <property type="evidence" value="ECO:0007669"/>
    <property type="project" value="UniProtKB-KW"/>
</dbReference>
<dbReference type="SMART" id="SM00131">
    <property type="entry name" value="KU"/>
    <property type="match status" value="2"/>
</dbReference>
<proteinExistence type="predicted"/>
<dbReference type="AlphaFoldDB" id="A0AAW0JNK4"/>
<evidence type="ECO:0000256" key="4">
    <source>
        <dbReference type="ARBA" id="ARBA00022729"/>
    </source>
</evidence>
<evidence type="ECO:0000256" key="1">
    <source>
        <dbReference type="ARBA" id="ARBA00004613"/>
    </source>
</evidence>
<dbReference type="SMART" id="SM00217">
    <property type="entry name" value="WAP"/>
    <property type="match status" value="2"/>
</dbReference>
<evidence type="ECO:0000313" key="11">
    <source>
        <dbReference type="EMBL" id="KAK7827821.1"/>
    </source>
</evidence>
<dbReference type="GO" id="GO:0005576">
    <property type="term" value="C:extracellular region"/>
    <property type="evidence" value="ECO:0007669"/>
    <property type="project" value="UniProtKB-SubCell"/>
</dbReference>
<feature type="domain" description="BPTI/Kunitz inhibitor" evidence="9">
    <location>
        <begin position="656"/>
        <end position="702"/>
    </location>
</feature>
<dbReference type="InterPro" id="IPR036645">
    <property type="entry name" value="Elafin-like_sf"/>
</dbReference>
<sequence length="702" mass="78035">MKFSGFLSILVLFGLFANIQGPGLTDLLFPRRCPRFRERCELKERDLCSRDRDCQRKEKCCVFNCGKKCVDPQQDICSLPKDSGYCLAYFPRWFYNKENSTCQLFIYGGCQGNNNNFQSQSLCQNICQKKSESWRRHLTSPPGPSGKCGLACPKAARSFTDLAELDLIRIWGGLMPLARQLLLKMRLWELLPFLVPFIFLWGIQEPELAEGFFTSEEPTGFLSSAVTQEGRTISPSTPQGTTSFPPTETCPRVRIKCETEERNECTRHRHCPNKKRCCMFSCGKKCLDLRQDKESSGQRKAVGLFLRRQASKYLSPMISPQTCAVCHRILAPAWLTFHAGGIIKKLRSVPNSSMVAAKGILTTSKVNISAELSAARNVSANGPQSAFLLKLNSNLSISPFQGLGSPGGANGRTWEREEGRETVGKGKPASLGGAVGKERTQEQGAPDLTQRKNMDHLIGRISEFMEGTQGKLELILVKEQRPPLRPGGNEQAMQVITQTLPSQTLLWSFRTDMVAHRLRSSDQICPGGERGCALLGLSVPAAASPGMQQQLGTTNWRLRDVTSLQPHAVVGAWVAGLTLKSQAREFHGLQNCKPRLLLRWRSSGGKRWLPWRASALHLVALETASRGESSKGVVMDLAPLTTLLLQVHRKPLPAICKLPMEKGECRASKLRWHYNIKSGKCERFSYGGCGGNENNFLSRNQC</sequence>
<keyword evidence="3" id="KW-0646">Protease inhibitor</keyword>
<dbReference type="PANTHER" id="PTHR46751">
    <property type="entry name" value="EPPIN"/>
    <property type="match status" value="1"/>
</dbReference>
<keyword evidence="2" id="KW-0964">Secreted</keyword>
<dbReference type="FunFam" id="4.10.75.10:FF:000004">
    <property type="entry name" value="WAP four-disulfide core domain 6A"/>
    <property type="match status" value="1"/>
</dbReference>
<dbReference type="InterPro" id="IPR020901">
    <property type="entry name" value="Prtase_inh_Kunz-CS"/>
</dbReference>
<evidence type="ECO:0000256" key="3">
    <source>
        <dbReference type="ARBA" id="ARBA00022690"/>
    </source>
</evidence>
<evidence type="ECO:0000259" key="9">
    <source>
        <dbReference type="PROSITE" id="PS50279"/>
    </source>
</evidence>
<organism evidence="11 12">
    <name type="scientific">Myodes glareolus</name>
    <name type="common">Bank vole</name>
    <name type="synonym">Clethrionomys glareolus</name>
    <dbReference type="NCBI Taxonomy" id="447135"/>
    <lineage>
        <taxon>Eukaryota</taxon>
        <taxon>Metazoa</taxon>
        <taxon>Chordata</taxon>
        <taxon>Craniata</taxon>
        <taxon>Vertebrata</taxon>
        <taxon>Euteleostomi</taxon>
        <taxon>Mammalia</taxon>
        <taxon>Eutheria</taxon>
        <taxon>Euarchontoglires</taxon>
        <taxon>Glires</taxon>
        <taxon>Rodentia</taxon>
        <taxon>Myomorpha</taxon>
        <taxon>Muroidea</taxon>
        <taxon>Cricetidae</taxon>
        <taxon>Arvicolinae</taxon>
        <taxon>Myodes</taxon>
    </lineage>
</organism>
<dbReference type="InterPro" id="IPR051388">
    <property type="entry name" value="Serpin_venom_toxin"/>
</dbReference>
<dbReference type="PROSITE" id="PS51390">
    <property type="entry name" value="WAP"/>
    <property type="match status" value="2"/>
</dbReference>
<feature type="domain" description="BPTI/Kunitz inhibitor" evidence="9">
    <location>
        <begin position="77"/>
        <end position="127"/>
    </location>
</feature>
<dbReference type="PROSITE" id="PS50279">
    <property type="entry name" value="BPTI_KUNITZ_2"/>
    <property type="match status" value="2"/>
</dbReference>
<dbReference type="InterPro" id="IPR008197">
    <property type="entry name" value="WAP_dom"/>
</dbReference>
<protein>
    <submittedName>
        <fullName evidence="11">Uncharacterized protein</fullName>
    </submittedName>
</protein>
<feature type="non-terminal residue" evidence="11">
    <location>
        <position position="702"/>
    </location>
</feature>
<comment type="caution">
    <text evidence="11">The sequence shown here is derived from an EMBL/GenBank/DDBJ whole genome shotgun (WGS) entry which is preliminary data.</text>
</comment>
<dbReference type="Pfam" id="PF00014">
    <property type="entry name" value="Kunitz_BPTI"/>
    <property type="match status" value="2"/>
</dbReference>
<dbReference type="FunFam" id="4.10.410.10:FF:000015">
    <property type="entry name" value="WAP four-disulfide core domain 6A"/>
    <property type="match status" value="1"/>
</dbReference>
<feature type="region of interest" description="Disordered" evidence="7">
    <location>
        <begin position="402"/>
        <end position="445"/>
    </location>
</feature>
<feature type="signal peptide" evidence="8">
    <location>
        <begin position="1"/>
        <end position="25"/>
    </location>
</feature>
<dbReference type="CDD" id="cd00109">
    <property type="entry name" value="Kunitz-type"/>
    <property type="match status" value="1"/>
</dbReference>
<feature type="domain" description="WAP" evidence="10">
    <location>
        <begin position="241"/>
        <end position="290"/>
    </location>
</feature>
<dbReference type="InterPro" id="IPR036880">
    <property type="entry name" value="Kunitz_BPTI_sf"/>
</dbReference>
<dbReference type="Gene3D" id="4.10.75.10">
    <property type="entry name" value="Elafin-like"/>
    <property type="match status" value="2"/>
</dbReference>
<gene>
    <name evidence="11" type="ORF">U0070_019645</name>
</gene>
<comment type="subcellular location">
    <subcellularLocation>
        <location evidence="1">Secreted</location>
    </subcellularLocation>
</comment>
<accession>A0AAW0JNK4</accession>
<evidence type="ECO:0000256" key="2">
    <source>
        <dbReference type="ARBA" id="ARBA00022525"/>
    </source>
</evidence>
<evidence type="ECO:0000256" key="8">
    <source>
        <dbReference type="SAM" id="SignalP"/>
    </source>
</evidence>
<keyword evidence="4 8" id="KW-0732">Signal</keyword>
<dbReference type="PRINTS" id="PR00759">
    <property type="entry name" value="BASICPTASE"/>
</dbReference>
<keyword evidence="5" id="KW-0722">Serine protease inhibitor</keyword>
<dbReference type="Proteomes" id="UP001488838">
    <property type="component" value="Unassembled WGS sequence"/>
</dbReference>
<keyword evidence="12" id="KW-1185">Reference proteome</keyword>
<dbReference type="InterPro" id="IPR002223">
    <property type="entry name" value="Kunitz_BPTI"/>
</dbReference>
<dbReference type="SUPFAM" id="SSF57362">
    <property type="entry name" value="BPTI-like"/>
    <property type="match status" value="2"/>
</dbReference>
<feature type="chain" id="PRO_5043833215" evidence="8">
    <location>
        <begin position="26"/>
        <end position="702"/>
    </location>
</feature>
<dbReference type="CDD" id="cd00199">
    <property type="entry name" value="WAP"/>
    <property type="match status" value="1"/>
</dbReference>
<dbReference type="PROSITE" id="PS00280">
    <property type="entry name" value="BPTI_KUNITZ_1"/>
    <property type="match status" value="2"/>
</dbReference>
<evidence type="ECO:0000313" key="12">
    <source>
        <dbReference type="Proteomes" id="UP001488838"/>
    </source>
</evidence>
<evidence type="ECO:0000256" key="5">
    <source>
        <dbReference type="ARBA" id="ARBA00022900"/>
    </source>
</evidence>
<evidence type="ECO:0000259" key="10">
    <source>
        <dbReference type="PROSITE" id="PS51390"/>
    </source>
</evidence>
<feature type="domain" description="WAP" evidence="10">
    <location>
        <begin position="26"/>
        <end position="73"/>
    </location>
</feature>
<dbReference type="SUPFAM" id="SSF57256">
    <property type="entry name" value="Elafin-like"/>
    <property type="match status" value="2"/>
</dbReference>
<evidence type="ECO:0000256" key="6">
    <source>
        <dbReference type="ARBA" id="ARBA00023157"/>
    </source>
</evidence>
<dbReference type="CDD" id="cd22611">
    <property type="entry name" value="Kunitz_eppin"/>
    <property type="match status" value="1"/>
</dbReference>
<dbReference type="EMBL" id="JBBHLL010000029">
    <property type="protein sequence ID" value="KAK7827821.1"/>
    <property type="molecule type" value="Genomic_DNA"/>
</dbReference>
<evidence type="ECO:0000256" key="7">
    <source>
        <dbReference type="SAM" id="MobiDB-lite"/>
    </source>
</evidence>
<keyword evidence="6" id="KW-1015">Disulfide bond</keyword>